<evidence type="ECO:0000313" key="6">
    <source>
        <dbReference type="EMBL" id="CAL8146433.1"/>
    </source>
</evidence>
<keyword evidence="3" id="KW-0547">Nucleotide-binding</keyword>
<evidence type="ECO:0000259" key="5">
    <source>
        <dbReference type="PROSITE" id="PS50011"/>
    </source>
</evidence>
<feature type="binding site" evidence="3">
    <location>
        <position position="679"/>
    </location>
    <ligand>
        <name>ATP</name>
        <dbReference type="ChEBI" id="CHEBI:30616"/>
    </ligand>
</feature>
<dbReference type="InterPro" id="IPR011009">
    <property type="entry name" value="Kinase-like_dom_sf"/>
</dbReference>
<evidence type="ECO:0000256" key="1">
    <source>
        <dbReference type="ARBA" id="ARBA00004167"/>
    </source>
</evidence>
<dbReference type="SUPFAM" id="SSF56112">
    <property type="entry name" value="Protein kinase-like (PK-like)"/>
    <property type="match status" value="1"/>
</dbReference>
<dbReference type="PANTHER" id="PTHR24416">
    <property type="entry name" value="TYROSINE-PROTEIN KINASE RECEPTOR"/>
    <property type="match status" value="1"/>
</dbReference>
<dbReference type="Pfam" id="PF07714">
    <property type="entry name" value="PK_Tyr_Ser-Thr"/>
    <property type="match status" value="1"/>
</dbReference>
<reference evidence="6 7" key="1">
    <citation type="submission" date="2024-08" db="EMBL/GenBank/DDBJ databases">
        <authorList>
            <person name="Cucini C."/>
            <person name="Frati F."/>
        </authorList>
    </citation>
    <scope>NUCLEOTIDE SEQUENCE [LARGE SCALE GENOMIC DNA]</scope>
</reference>
<dbReference type="Gene3D" id="3.30.200.20">
    <property type="entry name" value="Phosphorylase Kinase, domain 1"/>
    <property type="match status" value="1"/>
</dbReference>
<evidence type="ECO:0000256" key="4">
    <source>
        <dbReference type="SAM" id="Phobius"/>
    </source>
</evidence>
<sequence length="953" mass="109635">MTREEVWFKVNDSRLFDNMMHACNRANKAYPYTVVGVSILRTKDRLQTSYEHSYNNIDLKEKLDTYRAKVHRNGLKFGYILQPAYADFKPNAGGNQADATKLFVQKADFVIYNEPYFGNQLQLKSAADFSHYFDNKRMRWQQVSEAIWRENANTEISIFDAFYESIEYIDKEQLENVVIFWETMNTFSKLYNITIFAGQAFNGHTHANHWNRFGGWWSLLDLTDLTNQFHFVDATIANDNDVFRGAPIQPITLNETLAEVICNFSPIHPPTLIQRVSETMVGVIGRTFRTIYFEFHEDFEDIKEFVEAFEESRYQSNLKLNSVFMVGVNTANELFFRRNLNSRHLSIETKVLSFVSTISICYTITYFPGDYRKNMTVLTDQLRLTRKLQNNNVALVGFVLALPCEEYLSKGVYEEEGQAIVSSDFVICSTTFSQFLDANALINKLDFQRLFVPYLNKLLAARHLFREFNPKVTVKFTVGWRTDRNLTDFLTFYDVINKWASNNDYPFVIKSAFDKLEENETSGWWKIVDYDNLDENASYVEKQMEYFKSESERNRGNIVVVTTEKTSGLLFPLVSTAGGLLLLCTLTIIILVIRLRRANSLLSYEEVENFIAGRRETVQNGSMLDLDGEESGLNCPYNQELEIAKENFNFGEAQLIGSGNFGRVYKMQVPGLDGEVAVKVPKLREGGREAVLSTLREIKILAYVGSHTNVVKVLGAYTKEIRRGTVYIVTELCSEGSLVSYLRTKTALHSLTNVMVGALTKTSYSGNETELKIQEESTSPICKYELLRFALEIADGMDFIASRKVVHADLAARNVLLDCDRRAKICDFGLSRKLYNYTEYVKKNREPLPWRWMAIETLKNMEFSTMSDVWSYGVTLWEIFSLGAVPYSRLTWNQEFEIELLGGMRLDQPIHASEEIYATMQSCWNVSPSCRPSFADLKTYFAGLRNEAYELFG</sequence>
<evidence type="ECO:0000256" key="3">
    <source>
        <dbReference type="PROSITE-ProRule" id="PRU10141"/>
    </source>
</evidence>
<proteinExistence type="predicted"/>
<keyword evidence="4" id="KW-0472">Membrane</keyword>
<comment type="caution">
    <text evidence="6">The sequence shown here is derived from an EMBL/GenBank/DDBJ whole genome shotgun (WGS) entry which is preliminary data.</text>
</comment>
<feature type="transmembrane region" description="Helical" evidence="4">
    <location>
        <begin position="569"/>
        <end position="593"/>
    </location>
</feature>
<keyword evidence="4" id="KW-1133">Transmembrane helix</keyword>
<name>A0ABP1S7R9_9HEXA</name>
<keyword evidence="3" id="KW-0067">ATP-binding</keyword>
<dbReference type="InterPro" id="IPR001245">
    <property type="entry name" value="Ser-Thr/Tyr_kinase_cat_dom"/>
</dbReference>
<dbReference type="PRINTS" id="PR00109">
    <property type="entry name" value="TYRKINASE"/>
</dbReference>
<dbReference type="PROSITE" id="PS00109">
    <property type="entry name" value="PROTEIN_KINASE_TYR"/>
    <property type="match status" value="1"/>
</dbReference>
<dbReference type="EMBL" id="CAXLJM020000164">
    <property type="protein sequence ID" value="CAL8146433.1"/>
    <property type="molecule type" value="Genomic_DNA"/>
</dbReference>
<dbReference type="InterPro" id="IPR050122">
    <property type="entry name" value="RTK"/>
</dbReference>
<keyword evidence="4" id="KW-0812">Transmembrane</keyword>
<dbReference type="InterPro" id="IPR017441">
    <property type="entry name" value="Protein_kinase_ATP_BS"/>
</dbReference>
<dbReference type="PROSITE" id="PS00107">
    <property type="entry name" value="PROTEIN_KINASE_ATP"/>
    <property type="match status" value="1"/>
</dbReference>
<dbReference type="Proteomes" id="UP001642540">
    <property type="component" value="Unassembled WGS sequence"/>
</dbReference>
<gene>
    <name evidence="6" type="ORF">ODALV1_LOCUS30815</name>
</gene>
<dbReference type="CDD" id="cd00192">
    <property type="entry name" value="PTKc"/>
    <property type="match status" value="1"/>
</dbReference>
<comment type="catalytic activity">
    <reaction evidence="2">
        <text>L-tyrosyl-[protein] + ATP = O-phospho-L-tyrosyl-[protein] + ADP + H(+)</text>
        <dbReference type="Rhea" id="RHEA:10596"/>
        <dbReference type="Rhea" id="RHEA-COMP:10136"/>
        <dbReference type="Rhea" id="RHEA-COMP:20101"/>
        <dbReference type="ChEBI" id="CHEBI:15378"/>
        <dbReference type="ChEBI" id="CHEBI:30616"/>
        <dbReference type="ChEBI" id="CHEBI:46858"/>
        <dbReference type="ChEBI" id="CHEBI:61978"/>
        <dbReference type="ChEBI" id="CHEBI:456216"/>
        <dbReference type="EC" id="2.7.10.1"/>
    </reaction>
</comment>
<evidence type="ECO:0000313" key="7">
    <source>
        <dbReference type="Proteomes" id="UP001642540"/>
    </source>
</evidence>
<dbReference type="Gene3D" id="1.10.510.10">
    <property type="entry name" value="Transferase(Phosphotransferase) domain 1"/>
    <property type="match status" value="1"/>
</dbReference>
<dbReference type="InterPro" id="IPR000719">
    <property type="entry name" value="Prot_kinase_dom"/>
</dbReference>
<dbReference type="PROSITE" id="PS50011">
    <property type="entry name" value="PROTEIN_KINASE_DOM"/>
    <property type="match status" value="1"/>
</dbReference>
<dbReference type="InterPro" id="IPR008266">
    <property type="entry name" value="Tyr_kinase_AS"/>
</dbReference>
<accession>A0ABP1S7R9</accession>
<evidence type="ECO:0000256" key="2">
    <source>
        <dbReference type="ARBA" id="ARBA00051243"/>
    </source>
</evidence>
<organism evidence="6 7">
    <name type="scientific">Orchesella dallaii</name>
    <dbReference type="NCBI Taxonomy" id="48710"/>
    <lineage>
        <taxon>Eukaryota</taxon>
        <taxon>Metazoa</taxon>
        <taxon>Ecdysozoa</taxon>
        <taxon>Arthropoda</taxon>
        <taxon>Hexapoda</taxon>
        <taxon>Collembola</taxon>
        <taxon>Entomobryomorpha</taxon>
        <taxon>Entomobryoidea</taxon>
        <taxon>Orchesellidae</taxon>
        <taxon>Orchesellinae</taxon>
        <taxon>Orchesella</taxon>
    </lineage>
</organism>
<comment type="subcellular location">
    <subcellularLocation>
        <location evidence="1">Membrane</location>
        <topology evidence="1">Single-pass membrane protein</topology>
    </subcellularLocation>
</comment>
<dbReference type="PANTHER" id="PTHR24416:SF600">
    <property type="entry name" value="PDGF- AND VEGF-RECEPTOR RELATED, ISOFORM J"/>
    <property type="match status" value="1"/>
</dbReference>
<keyword evidence="7" id="KW-1185">Reference proteome</keyword>
<protein>
    <recommendedName>
        <fullName evidence="5">Protein kinase domain-containing protein</fullName>
    </recommendedName>
</protein>
<feature type="domain" description="Protein kinase" evidence="5">
    <location>
        <begin position="650"/>
        <end position="941"/>
    </location>
</feature>